<organism evidence="1 2">
    <name type="scientific">Collybiopsis luxurians FD-317 M1</name>
    <dbReference type="NCBI Taxonomy" id="944289"/>
    <lineage>
        <taxon>Eukaryota</taxon>
        <taxon>Fungi</taxon>
        <taxon>Dikarya</taxon>
        <taxon>Basidiomycota</taxon>
        <taxon>Agaricomycotina</taxon>
        <taxon>Agaricomycetes</taxon>
        <taxon>Agaricomycetidae</taxon>
        <taxon>Agaricales</taxon>
        <taxon>Marasmiineae</taxon>
        <taxon>Omphalotaceae</taxon>
        <taxon>Collybiopsis</taxon>
        <taxon>Collybiopsis luxurians</taxon>
    </lineage>
</organism>
<dbReference type="OrthoDB" id="5552562at2759"/>
<gene>
    <name evidence="1" type="ORF">GYMLUDRAFT_114760</name>
</gene>
<name>A0A0D0CV29_9AGAR</name>
<evidence type="ECO:0000313" key="1">
    <source>
        <dbReference type="EMBL" id="KIK63462.1"/>
    </source>
</evidence>
<proteinExistence type="predicted"/>
<evidence type="ECO:0000313" key="2">
    <source>
        <dbReference type="Proteomes" id="UP000053593"/>
    </source>
</evidence>
<dbReference type="HOGENOM" id="CLU_109023_0_0_1"/>
<dbReference type="AlphaFoldDB" id="A0A0D0CV29"/>
<sequence>KSKPKDPEVFKGSDPQKFKSFIISLALTFLDKLNYFTEQWKINYTLSYLSDSAKEWSEPDILEFDLSNMPAWTSTFSVLVQELQDNFRVYNAQGEAEDKLREIKMKDSDTV</sequence>
<accession>A0A0D0CV29</accession>
<protein>
    <submittedName>
        <fullName evidence="1">Uncharacterized protein</fullName>
    </submittedName>
</protein>
<dbReference type="EMBL" id="KN834764">
    <property type="protein sequence ID" value="KIK63462.1"/>
    <property type="molecule type" value="Genomic_DNA"/>
</dbReference>
<dbReference type="Proteomes" id="UP000053593">
    <property type="component" value="Unassembled WGS sequence"/>
</dbReference>
<feature type="non-terminal residue" evidence="1">
    <location>
        <position position="111"/>
    </location>
</feature>
<reference evidence="1 2" key="1">
    <citation type="submission" date="2014-04" db="EMBL/GenBank/DDBJ databases">
        <title>Evolutionary Origins and Diversification of the Mycorrhizal Mutualists.</title>
        <authorList>
            <consortium name="DOE Joint Genome Institute"/>
            <consortium name="Mycorrhizal Genomics Consortium"/>
            <person name="Kohler A."/>
            <person name="Kuo A."/>
            <person name="Nagy L.G."/>
            <person name="Floudas D."/>
            <person name="Copeland A."/>
            <person name="Barry K.W."/>
            <person name="Cichocki N."/>
            <person name="Veneault-Fourrey C."/>
            <person name="LaButti K."/>
            <person name="Lindquist E.A."/>
            <person name="Lipzen A."/>
            <person name="Lundell T."/>
            <person name="Morin E."/>
            <person name="Murat C."/>
            <person name="Riley R."/>
            <person name="Ohm R."/>
            <person name="Sun H."/>
            <person name="Tunlid A."/>
            <person name="Henrissat B."/>
            <person name="Grigoriev I.V."/>
            <person name="Hibbett D.S."/>
            <person name="Martin F."/>
        </authorList>
    </citation>
    <scope>NUCLEOTIDE SEQUENCE [LARGE SCALE GENOMIC DNA]</scope>
    <source>
        <strain evidence="1 2">FD-317 M1</strain>
    </source>
</reference>
<feature type="non-terminal residue" evidence="1">
    <location>
        <position position="1"/>
    </location>
</feature>
<keyword evidence="2" id="KW-1185">Reference proteome</keyword>